<keyword evidence="1" id="KW-0539">Nucleus</keyword>
<accession>A0AAV9GQX2</accession>
<evidence type="ECO:0000256" key="1">
    <source>
        <dbReference type="ARBA" id="ARBA00023242"/>
    </source>
</evidence>
<dbReference type="GO" id="GO:0008270">
    <property type="term" value="F:zinc ion binding"/>
    <property type="evidence" value="ECO:0007669"/>
    <property type="project" value="InterPro"/>
</dbReference>
<comment type="caution">
    <text evidence="4">The sequence shown here is derived from an EMBL/GenBank/DDBJ whole genome shotgun (WGS) entry which is preliminary data.</text>
</comment>
<feature type="region of interest" description="Disordered" evidence="2">
    <location>
        <begin position="163"/>
        <end position="195"/>
    </location>
</feature>
<feature type="compositionally biased region" description="Basic and acidic residues" evidence="2">
    <location>
        <begin position="476"/>
        <end position="485"/>
    </location>
</feature>
<evidence type="ECO:0000313" key="5">
    <source>
        <dbReference type="Proteomes" id="UP001321760"/>
    </source>
</evidence>
<dbReference type="InterPro" id="IPR001138">
    <property type="entry name" value="Zn2Cys6_DnaBD"/>
</dbReference>
<dbReference type="GO" id="GO:0000981">
    <property type="term" value="F:DNA-binding transcription factor activity, RNA polymerase II-specific"/>
    <property type="evidence" value="ECO:0007669"/>
    <property type="project" value="InterPro"/>
</dbReference>
<proteinExistence type="predicted"/>
<feature type="compositionally biased region" description="Low complexity" evidence="2">
    <location>
        <begin position="181"/>
        <end position="195"/>
    </location>
</feature>
<dbReference type="Gene3D" id="4.10.240.10">
    <property type="entry name" value="Zn(2)-C6 fungal-type DNA-binding domain"/>
    <property type="match status" value="1"/>
</dbReference>
<dbReference type="SUPFAM" id="SSF57701">
    <property type="entry name" value="Zn2/Cys6 DNA-binding domain"/>
    <property type="match status" value="1"/>
</dbReference>
<protein>
    <recommendedName>
        <fullName evidence="3">Zn(2)-C6 fungal-type domain-containing protein</fullName>
    </recommendedName>
</protein>
<evidence type="ECO:0000313" key="4">
    <source>
        <dbReference type="EMBL" id="KAK4450790.1"/>
    </source>
</evidence>
<reference evidence="4" key="1">
    <citation type="journal article" date="2023" name="Mol. Phylogenet. Evol.">
        <title>Genome-scale phylogeny and comparative genomics of the fungal order Sordariales.</title>
        <authorList>
            <person name="Hensen N."/>
            <person name="Bonometti L."/>
            <person name="Westerberg I."/>
            <person name="Brannstrom I.O."/>
            <person name="Guillou S."/>
            <person name="Cros-Aarteil S."/>
            <person name="Calhoun S."/>
            <person name="Haridas S."/>
            <person name="Kuo A."/>
            <person name="Mondo S."/>
            <person name="Pangilinan J."/>
            <person name="Riley R."/>
            <person name="LaButti K."/>
            <person name="Andreopoulos B."/>
            <person name="Lipzen A."/>
            <person name="Chen C."/>
            <person name="Yan M."/>
            <person name="Daum C."/>
            <person name="Ng V."/>
            <person name="Clum A."/>
            <person name="Steindorff A."/>
            <person name="Ohm R.A."/>
            <person name="Martin F."/>
            <person name="Silar P."/>
            <person name="Natvig D.O."/>
            <person name="Lalanne C."/>
            <person name="Gautier V."/>
            <person name="Ament-Velasquez S.L."/>
            <person name="Kruys A."/>
            <person name="Hutchinson M.I."/>
            <person name="Powell A.J."/>
            <person name="Barry K."/>
            <person name="Miller A.N."/>
            <person name="Grigoriev I.V."/>
            <person name="Debuchy R."/>
            <person name="Gladieux P."/>
            <person name="Hiltunen Thoren M."/>
            <person name="Johannesson H."/>
        </authorList>
    </citation>
    <scope>NUCLEOTIDE SEQUENCE</scope>
    <source>
        <strain evidence="4">PSN243</strain>
    </source>
</reference>
<feature type="region of interest" description="Disordered" evidence="2">
    <location>
        <begin position="1"/>
        <end position="74"/>
    </location>
</feature>
<dbReference type="Proteomes" id="UP001321760">
    <property type="component" value="Unassembled WGS sequence"/>
</dbReference>
<dbReference type="AlphaFoldDB" id="A0AAV9GQX2"/>
<dbReference type="PANTHER" id="PTHR37540">
    <property type="entry name" value="TRANSCRIPTION FACTOR (ACR-2), PUTATIVE-RELATED-RELATED"/>
    <property type="match status" value="1"/>
</dbReference>
<dbReference type="SMART" id="SM00066">
    <property type="entry name" value="GAL4"/>
    <property type="match status" value="1"/>
</dbReference>
<evidence type="ECO:0000259" key="3">
    <source>
        <dbReference type="PROSITE" id="PS50048"/>
    </source>
</evidence>
<gene>
    <name evidence="4" type="ORF">QBC34DRAFT_296810</name>
</gene>
<dbReference type="PROSITE" id="PS50048">
    <property type="entry name" value="ZN2_CY6_FUNGAL_2"/>
    <property type="match status" value="1"/>
</dbReference>
<feature type="region of interest" description="Disordered" evidence="2">
    <location>
        <begin position="91"/>
        <end position="126"/>
    </location>
</feature>
<dbReference type="Pfam" id="PF00172">
    <property type="entry name" value="Zn_clus"/>
    <property type="match status" value="1"/>
</dbReference>
<feature type="compositionally biased region" description="Polar residues" evidence="2">
    <location>
        <begin position="1"/>
        <end position="26"/>
    </location>
</feature>
<name>A0AAV9GQX2_9PEZI</name>
<dbReference type="EMBL" id="MU865931">
    <property type="protein sequence ID" value="KAK4450790.1"/>
    <property type="molecule type" value="Genomic_DNA"/>
</dbReference>
<evidence type="ECO:0000256" key="2">
    <source>
        <dbReference type="SAM" id="MobiDB-lite"/>
    </source>
</evidence>
<dbReference type="CDD" id="cd00067">
    <property type="entry name" value="GAL4"/>
    <property type="match status" value="1"/>
</dbReference>
<dbReference type="PANTHER" id="PTHR37540:SF9">
    <property type="entry name" value="ZN(2)-C6 FUNGAL-TYPE DOMAIN-CONTAINING PROTEIN"/>
    <property type="match status" value="1"/>
</dbReference>
<dbReference type="InterPro" id="IPR036864">
    <property type="entry name" value="Zn2-C6_fun-type_DNA-bd_sf"/>
</dbReference>
<feature type="domain" description="Zn(2)-C6 fungal-type" evidence="3">
    <location>
        <begin position="23"/>
        <end position="54"/>
    </location>
</feature>
<sequence length="720" mass="78085">MQKPPGQQQQTRGRTKANRSTTSCTECQRRKQKCDQGQPCSNCKRRFPEPVCEYGPRSKRAQAGGLGGAPNPDRPTFVVNLPPIATVVQRREPTPASAPITRPGSRAYTRKTSVPKSPRGTRRRPSGFVVKWSGIDMTTEYPIYNSDEDSDNGVDPSAWETMQEHTTQEDGVSTHVVSHDPSTSRVTSPTTSSTTTTVTEILNPGAIQRRPSQNLWHLASPLDGMVISKLLHQFKGSFDGEADADNPFVSDYVPWCIQSPLLAQTSLYIAARSLTENQHIDQTSAMKLKGNAISTLNRSLQSEKWISDEALAGVVQFVSIEWFFGGPEVVQAHLRGLREMLRLRGGFSSSGVGMLVTKVALVDDAAIAMSLDSAPTLQRGPGFDFDYREPPLEQFMARFNSPLLYGPFTFSSCVEALGLHPTTASILDDMRFLITTVLNLGSQPSAQEITKLQSTAMWIHDRISKLPTDLPSQSPDHSEKSKDAPSTDQAAGKRAGSGAEDYPKPHSLLPHYPEYVASTPELNPAPSVASEHHLPSLGRSHPGNPADAEQAGPKLAPLRKPSAEPSTRRPEPDALYSAVRLAAPLYARAIGTRQPLGHVCLPADAFAVLSATWRIPLAKWRGVVGIMLFTLISIVATVSGSGAESRDPGGEEMMAALRQYSGFVKVILQIGFMQMALESWEVCRETMGRAARLLSWLRDGAGKGIGGEGEKKGDAAGTDS</sequence>
<organism evidence="4 5">
    <name type="scientific">Podospora aff. communis PSN243</name>
    <dbReference type="NCBI Taxonomy" id="3040156"/>
    <lineage>
        <taxon>Eukaryota</taxon>
        <taxon>Fungi</taxon>
        <taxon>Dikarya</taxon>
        <taxon>Ascomycota</taxon>
        <taxon>Pezizomycotina</taxon>
        <taxon>Sordariomycetes</taxon>
        <taxon>Sordariomycetidae</taxon>
        <taxon>Sordariales</taxon>
        <taxon>Podosporaceae</taxon>
        <taxon>Podospora</taxon>
    </lineage>
</organism>
<reference evidence="4" key="2">
    <citation type="submission" date="2023-05" db="EMBL/GenBank/DDBJ databases">
        <authorList>
            <consortium name="Lawrence Berkeley National Laboratory"/>
            <person name="Steindorff A."/>
            <person name="Hensen N."/>
            <person name="Bonometti L."/>
            <person name="Westerberg I."/>
            <person name="Brannstrom I.O."/>
            <person name="Guillou S."/>
            <person name="Cros-Aarteil S."/>
            <person name="Calhoun S."/>
            <person name="Haridas S."/>
            <person name="Kuo A."/>
            <person name="Mondo S."/>
            <person name="Pangilinan J."/>
            <person name="Riley R."/>
            <person name="Labutti K."/>
            <person name="Andreopoulos B."/>
            <person name="Lipzen A."/>
            <person name="Chen C."/>
            <person name="Yanf M."/>
            <person name="Daum C."/>
            <person name="Ng V."/>
            <person name="Clum A."/>
            <person name="Ohm R."/>
            <person name="Martin F."/>
            <person name="Silar P."/>
            <person name="Natvig D."/>
            <person name="Lalanne C."/>
            <person name="Gautier V."/>
            <person name="Ament-Velasquez S.L."/>
            <person name="Kruys A."/>
            <person name="Hutchinson M.I."/>
            <person name="Powell A.J."/>
            <person name="Barry K."/>
            <person name="Miller A.N."/>
            <person name="Grigoriev I.V."/>
            <person name="Debuchy R."/>
            <person name="Gladieux P."/>
            <person name="Thoren M.H."/>
            <person name="Johannesson H."/>
        </authorList>
    </citation>
    <scope>NUCLEOTIDE SEQUENCE</scope>
    <source>
        <strain evidence="4">PSN243</strain>
    </source>
</reference>
<keyword evidence="5" id="KW-1185">Reference proteome</keyword>
<dbReference type="InterPro" id="IPR021858">
    <property type="entry name" value="Fun_TF"/>
</dbReference>
<feature type="region of interest" description="Disordered" evidence="2">
    <location>
        <begin position="466"/>
        <end position="573"/>
    </location>
</feature>
<dbReference type="Pfam" id="PF11951">
    <property type="entry name" value="Fungal_trans_2"/>
    <property type="match status" value="1"/>
</dbReference>